<dbReference type="InterPro" id="IPR006311">
    <property type="entry name" value="TAT_signal"/>
</dbReference>
<evidence type="ECO:0000313" key="2">
    <source>
        <dbReference type="Proteomes" id="UP000635278"/>
    </source>
</evidence>
<dbReference type="EMBL" id="WOTB01000018">
    <property type="protein sequence ID" value="NHN85597.1"/>
    <property type="molecule type" value="Genomic_DNA"/>
</dbReference>
<dbReference type="Proteomes" id="UP000635278">
    <property type="component" value="Unassembled WGS sequence"/>
</dbReference>
<name>A0ABX0JUP0_9PROT</name>
<protein>
    <submittedName>
        <fullName evidence="1">NAD(P)-binding protein</fullName>
    </submittedName>
</protein>
<dbReference type="Pfam" id="PF13450">
    <property type="entry name" value="NAD_binding_8"/>
    <property type="match status" value="1"/>
</dbReference>
<dbReference type="RefSeq" id="WP_173583987.1">
    <property type="nucleotide sequence ID" value="NZ_WOTB01000018.1"/>
</dbReference>
<dbReference type="SUPFAM" id="SSF51905">
    <property type="entry name" value="FAD/NAD(P)-binding domain"/>
    <property type="match status" value="1"/>
</dbReference>
<accession>A0ABX0JUP0</accession>
<sequence length="672" mass="72757">MNRRSRETVNQLPGAAPAISRRDFVSGVLVSSAVAGCSSMPARAVAADEHDVPPPWRTGLRGSHPGSFEAAHALRDGAIPAHRIGETGEIYDLVVVGGGLSGLAAAHFFRKYAGADSTILIVENHDDFGGHAKRNAFEVDGQELVLNGGTLEIESPQRYNQWAAMVLADIGVDLAAYRRENSPLSGLYEKLGLKSSLFLNHEIWGQDGLLREAPDATGDGWRYISRSSLSTSPLTARARADLIRITAEHQPDYLAGHDSAAKKKILATTSYPDYLRRIANVDPDAVNIFSKAGAGVFCVGGDALPALFAWVMGYPGFSGLGLGEIPDGLLSDLQGGQHGRQKQSEETVHFPDGNATLARLLVAHLIPGVTRARTQDEMGTAEFRYDALDLPGQNVRIRLSTMALHVAHDGTPDTAGTVSVFLSAAGDASPKEFRRVRGRQVVMACWNMVIPYVIPELPAPQKEALAYGVKGPIVYANVVLRNWKAFRKLGVSEITCPGMYFEEIDLAETASLGGLHASTDPDRAIVVRMIKTFGMPGLSKRDQHRAGRSLLLATTYEQFEREIRNQLQRILGPAGFDEKTDIAAITVNRWPHGYAYTYNSLYDPPDWVFTETSARPCVTARQPFGRIAIACSDAGASPHTDAAFEQAHRAVTELLERRTFPFVSATPGPGTL</sequence>
<dbReference type="InterPro" id="IPR036188">
    <property type="entry name" value="FAD/NAD-bd_sf"/>
</dbReference>
<keyword evidence="2" id="KW-1185">Reference proteome</keyword>
<dbReference type="Gene3D" id="3.50.50.60">
    <property type="entry name" value="FAD/NAD(P)-binding domain"/>
    <property type="match status" value="1"/>
</dbReference>
<organism evidence="1 2">
    <name type="scientific">Acetobacter musti</name>
    <dbReference type="NCBI Taxonomy" id="864732"/>
    <lineage>
        <taxon>Bacteria</taxon>
        <taxon>Pseudomonadati</taxon>
        <taxon>Pseudomonadota</taxon>
        <taxon>Alphaproteobacteria</taxon>
        <taxon>Acetobacterales</taxon>
        <taxon>Acetobacteraceae</taxon>
        <taxon>Acetobacter</taxon>
    </lineage>
</organism>
<proteinExistence type="predicted"/>
<gene>
    <name evidence="1" type="ORF">GOB93_13240</name>
</gene>
<dbReference type="PROSITE" id="PS51318">
    <property type="entry name" value="TAT"/>
    <property type="match status" value="1"/>
</dbReference>
<comment type="caution">
    <text evidence="1">The sequence shown here is derived from an EMBL/GenBank/DDBJ whole genome shotgun (WGS) entry which is preliminary data.</text>
</comment>
<evidence type="ECO:0000313" key="1">
    <source>
        <dbReference type="EMBL" id="NHN85597.1"/>
    </source>
</evidence>
<reference evidence="1 2" key="1">
    <citation type="journal article" date="2020" name="Int. J. Syst. Evol. Microbiol.">
        <title>Novel acetic acid bacteria from cider fermentations: Acetobacter conturbans sp. nov. and Acetobacter fallax sp. nov.</title>
        <authorList>
            <person name="Sombolestani A.S."/>
            <person name="Cleenwerck I."/>
            <person name="Cnockaert M."/>
            <person name="Borremans W."/>
            <person name="Wieme A.D."/>
            <person name="De Vuyst L."/>
            <person name="Vandamme P."/>
        </authorList>
    </citation>
    <scope>NUCLEOTIDE SEQUENCE [LARGE SCALE GENOMIC DNA]</scope>
    <source>
        <strain evidence="1 2">LMG 30640</strain>
    </source>
</reference>